<feature type="transmembrane region" description="Helical" evidence="20">
    <location>
        <begin position="390"/>
        <end position="413"/>
    </location>
</feature>
<comment type="subunit">
    <text evidence="18">Interacts with TMEM139.</text>
</comment>
<feature type="transmembrane region" description="Helical" evidence="20">
    <location>
        <begin position="644"/>
        <end position="665"/>
    </location>
</feature>
<comment type="subcellular location">
    <subcellularLocation>
        <location evidence="1">Basolateral cell membrane</location>
        <topology evidence="1">Multi-pass membrane protein</topology>
    </subcellularLocation>
    <subcellularLocation>
        <location evidence="20">Membrane</location>
        <topology evidence="20">Multi-pass membrane protein</topology>
    </subcellularLocation>
</comment>
<dbReference type="PANTHER" id="PTHR11453">
    <property type="entry name" value="ANION EXCHANGE PROTEIN"/>
    <property type="match status" value="1"/>
</dbReference>
<feature type="transmembrane region" description="Helical" evidence="20">
    <location>
        <begin position="508"/>
        <end position="529"/>
    </location>
</feature>
<dbReference type="GO" id="GO:0008509">
    <property type="term" value="F:monoatomic anion transmembrane transporter activity"/>
    <property type="evidence" value="ECO:0007669"/>
    <property type="project" value="InterPro"/>
</dbReference>
<evidence type="ECO:0000256" key="11">
    <source>
        <dbReference type="ARBA" id="ARBA00023065"/>
    </source>
</evidence>
<feature type="domain" description="Bicarbonate transporter-like transmembrane" evidence="21">
    <location>
        <begin position="362"/>
        <end position="537"/>
    </location>
</feature>
<dbReference type="InterPro" id="IPR016152">
    <property type="entry name" value="PTrfase/Anion_transptr"/>
</dbReference>
<dbReference type="EMBL" id="LWLT01000022">
    <property type="status" value="NOT_ANNOTATED_CDS"/>
    <property type="molecule type" value="Genomic_DNA"/>
</dbReference>
<evidence type="ECO:0000259" key="22">
    <source>
        <dbReference type="Pfam" id="PF07565"/>
    </source>
</evidence>
<evidence type="ECO:0000313" key="24">
    <source>
        <dbReference type="Proteomes" id="UP000291000"/>
    </source>
</evidence>
<sequence>KKKVFSAIPETSKAKSPAVGTLHPQTLEFPTMPVGPQVCVELRELVMDEKNQETQWMETARWVGLEENLCKDGIWGRPHLPYLNFWSLLELQKAFAKGTVLLDLPGKSLAEVANQLLDRFIFEGQIQPDDQENLLRVLLLKHSHASDMEALEGVKPVVVTRSGEALEPLLPQRPSLETELFCAQVRVRGGRGLPSPPPPNRERAAHEGRANFLKRPVLGFVRLKEPMEPEPKPEGSEEPAVPVRFLIVLLGPEGPNIDYTQLGRAAATLMSERVFWNEAYLAQSKETLVQSLEGFLDCSLVLPPLEAPSEKALLSLVPVQKELLRRRYLPSPAKPDPSIFKDLDVKKGPGDTPEDPLQRTGRLFGGLVRDIRRRYPHYMSDITDALSPQVLSAIIFIYFAALTPAITFGGLLGDKTQNMMGVSELLLSTALQGIIFSLLGAQPLLVLGFSGPLLVFEEAFYMFCQTNNLEYIVGRVWIGFWLILLVVLVVAFEGSFLVRFISRYTQEIFAFLISLIFIYETFYKLVTIFEEHPLQKNYDHDVLTTPKPQAALPNTALLSLVLMAGTFFLAIMLRKFKNSSFFPGKLRRIIGDFGVPISILIMVMVDALVQDTYTQKLNVPEGLAVSNPTERDWLIHPLGIHVEFPIWMMFASALPALLVFILIFLESQITTLIISKPERKMVKGSGFHLDLLLIMGMGGVAAIFGMPWLSATTVRTVTHANALTIMSKDSTPGAASQIQGVKEQRISGLLVAVLVGVSILMGPILRHIPLAVLFGIFLYMGVTSLSGIQLFDRILLLLKPRKYYPDVPYATRVKPWRMHIFTIIQVACLVLLWVVRSIKQISLALPFVLILTVPLRRYLLPLIFRDMELKFLDAEDVKMNLDEQNGQDEYDEVVMPV</sequence>
<feature type="transmembrane region" description="Helical" evidence="20">
    <location>
        <begin position="686"/>
        <end position="709"/>
    </location>
</feature>
<dbReference type="GO" id="GO:0005737">
    <property type="term" value="C:cytoplasm"/>
    <property type="evidence" value="ECO:0007669"/>
    <property type="project" value="UniProtKB-ARBA"/>
</dbReference>
<keyword evidence="15" id="KW-0449">Lipoprotein</keyword>
<evidence type="ECO:0000313" key="23">
    <source>
        <dbReference type="Ensembl" id="ENSCHIP00000005644.1"/>
    </source>
</evidence>
<comment type="subunit">
    <text evidence="19">A dimer in solution, but in its membrane environment, it exists primarily as a mixture of dimers and tetramers and spans the membrane asymmetrically. Component of the ankyrin-1 complex in the erythrocyte, composed of ANK1, RHCE, RHAG, SLC4A1, EPB42, GYPA, GYPB and AQP1. Interacts with STOM; this interaction positively regulates SLC4A1 activity. Interacts with GYPA; a GYPA monomer is bound at each end of the SLC4A1 dimer forming a heterotetramer. Three SLC4A1 dimers (Band 3-I, Band 3-II and Band 3-III) participates in the ankyrin-1 complex. Interacts (via the cytoplasmic domain) with EPB42; this interaction is mediated by the SLC4A1 Band 3-I dimer. Interacts (via the cytoplasmic domain) directly with ANK1; this interaction is mediated by the SLC4A1 Band 3-II and Band 3-III dimers.</text>
</comment>
<organism evidence="23 24">
    <name type="scientific">Capra hircus</name>
    <name type="common">Goat</name>
    <dbReference type="NCBI Taxonomy" id="9925"/>
    <lineage>
        <taxon>Eukaryota</taxon>
        <taxon>Metazoa</taxon>
        <taxon>Chordata</taxon>
        <taxon>Craniata</taxon>
        <taxon>Vertebrata</taxon>
        <taxon>Euteleostomi</taxon>
        <taxon>Mammalia</taxon>
        <taxon>Eutheria</taxon>
        <taxon>Laurasiatheria</taxon>
        <taxon>Artiodactyla</taxon>
        <taxon>Ruminantia</taxon>
        <taxon>Pecora</taxon>
        <taxon>Bovidae</taxon>
        <taxon>Caprinae</taxon>
        <taxon>Capra</taxon>
    </lineage>
</organism>
<keyword evidence="6" id="KW-0039">Anion exchange</keyword>
<evidence type="ECO:0000256" key="7">
    <source>
        <dbReference type="ARBA" id="ARBA00022692"/>
    </source>
</evidence>
<evidence type="ECO:0000256" key="10">
    <source>
        <dbReference type="ARBA" id="ARBA00022990"/>
    </source>
</evidence>
<dbReference type="Bgee" id="ENSCHIG00000009610">
    <property type="expression patterns" value="Expressed in adult mammalian kidney and 4 other cell types or tissues"/>
</dbReference>
<evidence type="ECO:0000256" key="8">
    <source>
        <dbReference type="ARBA" id="ARBA00022847"/>
    </source>
</evidence>
<comment type="similarity">
    <text evidence="2 20">Belongs to the anion exchanger (TC 2.A.31) family.</text>
</comment>
<evidence type="ECO:0000256" key="20">
    <source>
        <dbReference type="RuleBase" id="RU362035"/>
    </source>
</evidence>
<evidence type="ECO:0000256" key="3">
    <source>
        <dbReference type="ARBA" id="ARBA00022448"/>
    </source>
</evidence>
<feature type="transmembrane region" description="Helical" evidence="20">
    <location>
        <begin position="593"/>
        <end position="610"/>
    </location>
</feature>
<dbReference type="GO" id="GO:0005452">
    <property type="term" value="F:solute:inorganic anion antiporter activity"/>
    <property type="evidence" value="ECO:0007669"/>
    <property type="project" value="InterPro"/>
</dbReference>
<keyword evidence="10" id="KW-0007">Acetylation</keyword>
<feature type="domain" description="Bicarbonate transporter-like transmembrane" evidence="21">
    <location>
        <begin position="549"/>
        <end position="875"/>
    </location>
</feature>
<dbReference type="Proteomes" id="UP000291000">
    <property type="component" value="Chromosome 19"/>
</dbReference>
<evidence type="ECO:0000256" key="13">
    <source>
        <dbReference type="ARBA" id="ARBA00023139"/>
    </source>
</evidence>
<evidence type="ECO:0000256" key="1">
    <source>
        <dbReference type="ARBA" id="ARBA00004554"/>
    </source>
</evidence>
<accession>A0A452E0W2</accession>
<evidence type="ECO:0000256" key="4">
    <source>
        <dbReference type="ARBA" id="ARBA00022475"/>
    </source>
</evidence>
<reference evidence="23" key="2">
    <citation type="submission" date="2025-08" db="UniProtKB">
        <authorList>
            <consortium name="Ensembl"/>
        </authorList>
    </citation>
    <scope>IDENTIFICATION</scope>
</reference>
<protein>
    <recommendedName>
        <fullName evidence="20">Anion exchange protein</fullName>
    </recommendedName>
</protein>
<dbReference type="PROSITE" id="PS00220">
    <property type="entry name" value="ANION_EXCHANGER_2"/>
    <property type="match status" value="1"/>
</dbReference>
<feature type="transmembrane region" description="Helical" evidence="20">
    <location>
        <begin position="425"/>
        <end position="456"/>
    </location>
</feature>
<keyword evidence="13" id="KW-0564">Palmitate</keyword>
<evidence type="ECO:0000256" key="6">
    <source>
        <dbReference type="ARBA" id="ARBA00022681"/>
    </source>
</evidence>
<dbReference type="PANTHER" id="PTHR11453:SF12">
    <property type="entry name" value="BAND 3 ANION TRANSPORT PROTEIN"/>
    <property type="match status" value="1"/>
</dbReference>
<keyword evidence="4" id="KW-1003">Cell membrane</keyword>
<reference evidence="23 24" key="1">
    <citation type="submission" date="2016-04" db="EMBL/GenBank/DDBJ databases">
        <title>Polished mammalian reference genomes with single-molecule sequencing and chromosome conformation capture applied to the Capra hircus genome.</title>
        <authorList>
            <person name="Bickhart D.M."/>
            <person name="Koren S."/>
            <person name="Rosen B."/>
            <person name="Hastie A."/>
            <person name="Liachko I."/>
            <person name="Sullivan S.T."/>
            <person name="Burton J."/>
            <person name="Sayre B.L."/>
            <person name="Huson H.J."/>
            <person name="Lee J."/>
            <person name="Lam E."/>
            <person name="Kelley C.M."/>
            <person name="Hutchison J.L."/>
            <person name="Zhou Y."/>
            <person name="Sun J."/>
            <person name="Crisa A."/>
            <person name="Schwartz J.C."/>
            <person name="Hammond J.A."/>
            <person name="Schroeder S.G."/>
            <person name="Liu G.E."/>
            <person name="Dunham M."/>
            <person name="Shendure J."/>
            <person name="Sonstegard T.S."/>
            <person name="Phillippy A.M."/>
            <person name="Van Tassell C.P."/>
            <person name="Smith T.P."/>
        </authorList>
    </citation>
    <scope>NUCLEOTIDE SEQUENCE [LARGE SCALE GENOMIC DNA]</scope>
</reference>
<keyword evidence="5" id="KW-0597">Phosphoprotein</keyword>
<proteinExistence type="inferred from homology"/>
<evidence type="ECO:0000259" key="21">
    <source>
        <dbReference type="Pfam" id="PF00955"/>
    </source>
</evidence>
<dbReference type="PRINTS" id="PR01231">
    <property type="entry name" value="HCO3TRNSPORT"/>
</dbReference>
<feature type="transmembrane region" description="Helical" evidence="20">
    <location>
        <begin position="841"/>
        <end position="859"/>
    </location>
</feature>
<comment type="catalytic activity">
    <reaction evidence="16">
        <text>hydrogencarbonate(in) + chloride(out) = hydrogencarbonate(out) + chloride(in)</text>
        <dbReference type="Rhea" id="RHEA:72363"/>
        <dbReference type="ChEBI" id="CHEBI:17544"/>
        <dbReference type="ChEBI" id="CHEBI:17996"/>
    </reaction>
</comment>
<evidence type="ECO:0000256" key="14">
    <source>
        <dbReference type="ARBA" id="ARBA00023180"/>
    </source>
</evidence>
<keyword evidence="3 20" id="KW-0813">Transport</keyword>
<evidence type="ECO:0000256" key="9">
    <source>
        <dbReference type="ARBA" id="ARBA00022989"/>
    </source>
</evidence>
<dbReference type="GeneTree" id="ENSGT00940000157423"/>
<keyword evidence="7 20" id="KW-0812">Transmembrane</keyword>
<feature type="transmembrane region" description="Helical" evidence="20">
    <location>
        <begin position="746"/>
        <end position="765"/>
    </location>
</feature>
<dbReference type="FunFam" id="1.10.287.570:FF:000001">
    <property type="entry name" value="Anion exchange protein"/>
    <property type="match status" value="1"/>
</dbReference>
<dbReference type="AlphaFoldDB" id="A0A452E0W2"/>
<feature type="transmembrane region" description="Helical" evidence="20">
    <location>
        <begin position="772"/>
        <end position="796"/>
    </location>
</feature>
<dbReference type="Ensembl" id="ENSCHIT00000013340.1">
    <property type="protein sequence ID" value="ENSCHIP00000005644.1"/>
    <property type="gene ID" value="ENSCHIG00000009610.1"/>
</dbReference>
<comment type="function">
    <text evidence="17">Functions both as a transporter that mediates electroneutral anion exchange across the cell membrane and as a structural protein. Component of the ankyrin-1 complex of the erythrocyte membrane; required for normal flexibility and stability of the erythrocyte membrane and for normal erythrocyte shape via the interactions of its cytoplasmic domain with cytoskeletal proteins, glycolytic enzymes, and hemoglobin. Functions as a transporter that mediates the 1:1 exchange of inorganic anions across the erythrocyte membrane. Mediates chloride-bicarbonate exchange in the kidney, and is required for normal acidification of the urine.</text>
</comment>
<evidence type="ECO:0000256" key="19">
    <source>
        <dbReference type="ARBA" id="ARBA00064256"/>
    </source>
</evidence>
<keyword evidence="8" id="KW-0769">Symport</keyword>
<dbReference type="GO" id="GO:0016323">
    <property type="term" value="C:basolateral plasma membrane"/>
    <property type="evidence" value="ECO:0007669"/>
    <property type="project" value="UniProtKB-SubCell"/>
</dbReference>
<dbReference type="InterPro" id="IPR018241">
    <property type="entry name" value="Anion_exchange_CS"/>
</dbReference>
<dbReference type="Pfam" id="PF00955">
    <property type="entry name" value="HCO3_cotransp"/>
    <property type="match status" value="2"/>
</dbReference>
<keyword evidence="11 20" id="KW-0406">Ion transport</keyword>
<dbReference type="InterPro" id="IPR013769">
    <property type="entry name" value="Band3_cytoplasmic_dom"/>
</dbReference>
<dbReference type="InterPro" id="IPR011531">
    <property type="entry name" value="HCO3_transpt-like_TM_dom"/>
</dbReference>
<feature type="transmembrane region" description="Helical" evidence="20">
    <location>
        <begin position="549"/>
        <end position="573"/>
    </location>
</feature>
<dbReference type="GO" id="GO:0051453">
    <property type="term" value="P:regulation of intracellular pH"/>
    <property type="evidence" value="ECO:0007669"/>
    <property type="project" value="TreeGrafter"/>
</dbReference>
<dbReference type="NCBIfam" id="TIGR00834">
    <property type="entry name" value="ae"/>
    <property type="match status" value="1"/>
</dbReference>
<evidence type="ECO:0000256" key="15">
    <source>
        <dbReference type="ARBA" id="ARBA00023288"/>
    </source>
</evidence>
<gene>
    <name evidence="23" type="primary">SLC4A1</name>
</gene>
<dbReference type="FunFam" id="3.40.930.10:FF:000015">
    <property type="entry name" value="Anion exchange protein"/>
    <property type="match status" value="1"/>
</dbReference>
<dbReference type="PROSITE" id="PS00219">
    <property type="entry name" value="ANION_EXCHANGER_1"/>
    <property type="match status" value="1"/>
</dbReference>
<feature type="domain" description="Band 3 cytoplasmic" evidence="22">
    <location>
        <begin position="37"/>
        <end position="308"/>
    </location>
</feature>
<dbReference type="GO" id="GO:0008092">
    <property type="term" value="F:cytoskeletal protein binding"/>
    <property type="evidence" value="ECO:0007669"/>
    <property type="project" value="UniProtKB-ARBA"/>
</dbReference>
<evidence type="ECO:0000256" key="17">
    <source>
        <dbReference type="ARBA" id="ARBA00059376"/>
    </source>
</evidence>
<keyword evidence="9 20" id="KW-1133">Transmembrane helix</keyword>
<dbReference type="Gene3D" id="3.40.930.10">
    <property type="entry name" value="Mannitol-specific EII, Chain A"/>
    <property type="match status" value="1"/>
</dbReference>
<dbReference type="Gene3D" id="1.10.287.570">
    <property type="entry name" value="Helical hairpin bin"/>
    <property type="match status" value="1"/>
</dbReference>
<evidence type="ECO:0000256" key="12">
    <source>
        <dbReference type="ARBA" id="ARBA00023136"/>
    </source>
</evidence>
<dbReference type="InterPro" id="IPR003020">
    <property type="entry name" value="HCO3_transpt_euk"/>
</dbReference>
<dbReference type="PRINTS" id="PR00165">
    <property type="entry name" value="ANIONEXCHNGR"/>
</dbReference>
<dbReference type="InterPro" id="IPR002977">
    <property type="entry name" value="Anion_exchange_1"/>
</dbReference>
<dbReference type="Pfam" id="PF07565">
    <property type="entry name" value="Band_3_cyto"/>
    <property type="match status" value="1"/>
</dbReference>
<dbReference type="GO" id="GO:0015106">
    <property type="term" value="F:bicarbonate transmembrane transporter activity"/>
    <property type="evidence" value="ECO:0007669"/>
    <property type="project" value="TreeGrafter"/>
</dbReference>
<dbReference type="SUPFAM" id="SSF55804">
    <property type="entry name" value="Phoshotransferase/anion transport protein"/>
    <property type="match status" value="1"/>
</dbReference>
<dbReference type="PRINTS" id="PR01187">
    <property type="entry name" value="ANIONEXHNGR1"/>
</dbReference>
<evidence type="ECO:0000256" key="18">
    <source>
        <dbReference type="ARBA" id="ARBA00062575"/>
    </source>
</evidence>
<evidence type="ECO:0000256" key="5">
    <source>
        <dbReference type="ARBA" id="ARBA00022553"/>
    </source>
</evidence>
<evidence type="ECO:0000256" key="16">
    <source>
        <dbReference type="ARBA" id="ARBA00049347"/>
    </source>
</evidence>
<keyword evidence="12 20" id="KW-0472">Membrane</keyword>
<feature type="transmembrane region" description="Helical" evidence="20">
    <location>
        <begin position="816"/>
        <end position="834"/>
    </location>
</feature>
<name>A0A452E0W2_CAPHI</name>
<keyword evidence="24" id="KW-1185">Reference proteome</keyword>
<dbReference type="GO" id="GO:0015293">
    <property type="term" value="F:symporter activity"/>
    <property type="evidence" value="ECO:0007669"/>
    <property type="project" value="UniProtKB-KW"/>
</dbReference>
<keyword evidence="14" id="KW-0325">Glycoprotein</keyword>
<feature type="transmembrane region" description="Helical" evidence="20">
    <location>
        <begin position="476"/>
        <end position="501"/>
    </location>
</feature>
<reference evidence="23" key="3">
    <citation type="submission" date="2025-09" db="UniProtKB">
        <authorList>
            <consortium name="Ensembl"/>
        </authorList>
    </citation>
    <scope>IDENTIFICATION</scope>
</reference>
<dbReference type="InterPro" id="IPR001717">
    <property type="entry name" value="Anion_exchange"/>
</dbReference>
<evidence type="ECO:0000256" key="2">
    <source>
        <dbReference type="ARBA" id="ARBA00010993"/>
    </source>
</evidence>